<keyword evidence="5" id="KW-0411">Iron-sulfur</keyword>
<feature type="domain" description="4Fe-4S ferredoxin-type" evidence="6">
    <location>
        <begin position="30"/>
        <end position="59"/>
    </location>
</feature>
<evidence type="ECO:0000256" key="4">
    <source>
        <dbReference type="ARBA" id="ARBA00023004"/>
    </source>
</evidence>
<feature type="domain" description="4Fe-4S ferredoxin-type" evidence="6">
    <location>
        <begin position="60"/>
        <end position="87"/>
    </location>
</feature>
<evidence type="ECO:0000256" key="3">
    <source>
        <dbReference type="ARBA" id="ARBA00022737"/>
    </source>
</evidence>
<evidence type="ECO:0000313" key="7">
    <source>
        <dbReference type="EMBL" id="GAI61535.1"/>
    </source>
</evidence>
<dbReference type="InterPro" id="IPR017900">
    <property type="entry name" value="4Fe4S_Fe_S_CS"/>
</dbReference>
<evidence type="ECO:0000259" key="6">
    <source>
        <dbReference type="PROSITE" id="PS51379"/>
    </source>
</evidence>
<dbReference type="PANTHER" id="PTHR43724">
    <property type="entry name" value="PYRUVATE SYNTHASE SUBUNIT PORD"/>
    <property type="match status" value="1"/>
</dbReference>
<evidence type="ECO:0000256" key="1">
    <source>
        <dbReference type="ARBA" id="ARBA00022485"/>
    </source>
</evidence>
<organism evidence="7">
    <name type="scientific">marine sediment metagenome</name>
    <dbReference type="NCBI Taxonomy" id="412755"/>
    <lineage>
        <taxon>unclassified sequences</taxon>
        <taxon>metagenomes</taxon>
        <taxon>ecological metagenomes</taxon>
    </lineage>
</organism>
<comment type="caution">
    <text evidence="7">The sequence shown here is derived from an EMBL/GenBank/DDBJ whole genome shotgun (WGS) entry which is preliminary data.</text>
</comment>
<proteinExistence type="predicted"/>
<protein>
    <submittedName>
        <fullName evidence="7">Putative dissimilatory sulfite reductase B (DsrB)</fullName>
    </submittedName>
</protein>
<dbReference type="GO" id="GO:0051539">
    <property type="term" value="F:4 iron, 4 sulfur cluster binding"/>
    <property type="evidence" value="ECO:0007669"/>
    <property type="project" value="UniProtKB-KW"/>
</dbReference>
<sequence length="87" mass="9803">MNFLLDVPENKMKIITDALQRNEVVVNKKGRVIVDDDKCIDCGACISLCPTDALHFNVDERLELSFEKCIGCLLCIDSCPRQAIEKM</sequence>
<dbReference type="EMBL" id="BARW01000245">
    <property type="protein sequence ID" value="GAI61535.1"/>
    <property type="molecule type" value="Genomic_DNA"/>
</dbReference>
<dbReference type="Gene3D" id="3.30.70.20">
    <property type="match status" value="2"/>
</dbReference>
<accession>X1REG6</accession>
<keyword evidence="4" id="KW-0408">Iron</keyword>
<evidence type="ECO:0000256" key="5">
    <source>
        <dbReference type="ARBA" id="ARBA00023014"/>
    </source>
</evidence>
<keyword evidence="2" id="KW-0479">Metal-binding</keyword>
<dbReference type="PROSITE" id="PS51379">
    <property type="entry name" value="4FE4S_FER_2"/>
    <property type="match status" value="2"/>
</dbReference>
<keyword evidence="3" id="KW-0677">Repeat</keyword>
<dbReference type="AlphaFoldDB" id="X1REG6"/>
<evidence type="ECO:0000256" key="2">
    <source>
        <dbReference type="ARBA" id="ARBA00022723"/>
    </source>
</evidence>
<name>X1REG6_9ZZZZ</name>
<dbReference type="InterPro" id="IPR017896">
    <property type="entry name" value="4Fe4S_Fe-S-bd"/>
</dbReference>
<dbReference type="GO" id="GO:0046872">
    <property type="term" value="F:metal ion binding"/>
    <property type="evidence" value="ECO:0007669"/>
    <property type="project" value="UniProtKB-KW"/>
</dbReference>
<gene>
    <name evidence="7" type="ORF">S12H4_01289</name>
</gene>
<reference evidence="7" key="1">
    <citation type="journal article" date="2014" name="Front. Microbiol.">
        <title>High frequency of phylogenetically diverse reductive dehalogenase-homologous genes in deep subseafloor sedimentary metagenomes.</title>
        <authorList>
            <person name="Kawai M."/>
            <person name="Futagami T."/>
            <person name="Toyoda A."/>
            <person name="Takaki Y."/>
            <person name="Nishi S."/>
            <person name="Hori S."/>
            <person name="Arai W."/>
            <person name="Tsubouchi T."/>
            <person name="Morono Y."/>
            <person name="Uchiyama I."/>
            <person name="Ito T."/>
            <person name="Fujiyama A."/>
            <person name="Inagaki F."/>
            <person name="Takami H."/>
        </authorList>
    </citation>
    <scope>NUCLEOTIDE SEQUENCE</scope>
    <source>
        <strain evidence="7">Expedition CK06-06</strain>
    </source>
</reference>
<keyword evidence="1" id="KW-0004">4Fe-4S</keyword>
<dbReference type="PANTHER" id="PTHR43724:SF1">
    <property type="entry name" value="PYRUVATE SYNTHASE SUBUNIT PORD"/>
    <property type="match status" value="1"/>
</dbReference>
<dbReference type="Pfam" id="PF14697">
    <property type="entry name" value="Fer4_21"/>
    <property type="match status" value="1"/>
</dbReference>
<dbReference type="SUPFAM" id="SSF54862">
    <property type="entry name" value="4Fe-4S ferredoxins"/>
    <property type="match status" value="1"/>
</dbReference>
<dbReference type="PROSITE" id="PS00198">
    <property type="entry name" value="4FE4S_FER_1"/>
    <property type="match status" value="2"/>
</dbReference>